<keyword evidence="3" id="KW-1185">Reference proteome</keyword>
<reference evidence="2 3" key="2">
    <citation type="submission" date="2024-05" db="EMBL/GenBank/DDBJ databases">
        <authorList>
            <person name="Chen Y."/>
            <person name="Shah S."/>
            <person name="Dougan E. K."/>
            <person name="Thang M."/>
            <person name="Chan C."/>
        </authorList>
    </citation>
    <scope>NUCLEOTIDE SEQUENCE [LARGE SCALE GENOMIC DNA]</scope>
</reference>
<dbReference type="Proteomes" id="UP001152797">
    <property type="component" value="Unassembled WGS sequence"/>
</dbReference>
<evidence type="ECO:0000313" key="2">
    <source>
        <dbReference type="EMBL" id="CAL4777341.1"/>
    </source>
</evidence>
<accession>A0A9P1CE01</accession>
<sequence length="100" mass="11391">MRGRCTVDVVVATTGQRGQSGVREFHLRAEDEQKDREDSHVETFQIRRSSLSIQDAATLQWGAELESCWEECQRRLPEELPVPGRTQVVDLSDEDCCVLD</sequence>
<dbReference type="EMBL" id="CAMXCT010001434">
    <property type="protein sequence ID" value="CAI3990029.1"/>
    <property type="molecule type" value="Genomic_DNA"/>
</dbReference>
<evidence type="ECO:0000313" key="3">
    <source>
        <dbReference type="Proteomes" id="UP001152797"/>
    </source>
</evidence>
<organism evidence="1">
    <name type="scientific">Cladocopium goreaui</name>
    <dbReference type="NCBI Taxonomy" id="2562237"/>
    <lineage>
        <taxon>Eukaryota</taxon>
        <taxon>Sar</taxon>
        <taxon>Alveolata</taxon>
        <taxon>Dinophyceae</taxon>
        <taxon>Suessiales</taxon>
        <taxon>Symbiodiniaceae</taxon>
        <taxon>Cladocopium</taxon>
    </lineage>
</organism>
<dbReference type="AlphaFoldDB" id="A0A9P1CE01"/>
<comment type="caution">
    <text evidence="1">The sequence shown here is derived from an EMBL/GenBank/DDBJ whole genome shotgun (WGS) entry which is preliminary data.</text>
</comment>
<dbReference type="OrthoDB" id="641149at2759"/>
<protein>
    <submittedName>
        <fullName evidence="1">Uncharacterized protein</fullName>
    </submittedName>
</protein>
<dbReference type="EMBL" id="CAMXCT020001434">
    <property type="protein sequence ID" value="CAL1143404.1"/>
    <property type="molecule type" value="Genomic_DNA"/>
</dbReference>
<name>A0A9P1CE01_9DINO</name>
<gene>
    <name evidence="1" type="ORF">C1SCF055_LOCUS17050</name>
</gene>
<proteinExistence type="predicted"/>
<dbReference type="EMBL" id="CAMXCT030001434">
    <property type="protein sequence ID" value="CAL4777341.1"/>
    <property type="molecule type" value="Genomic_DNA"/>
</dbReference>
<evidence type="ECO:0000313" key="1">
    <source>
        <dbReference type="EMBL" id="CAI3990029.1"/>
    </source>
</evidence>
<reference evidence="1" key="1">
    <citation type="submission" date="2022-10" db="EMBL/GenBank/DDBJ databases">
        <authorList>
            <person name="Chen Y."/>
            <person name="Dougan E. K."/>
            <person name="Chan C."/>
            <person name="Rhodes N."/>
            <person name="Thang M."/>
        </authorList>
    </citation>
    <scope>NUCLEOTIDE SEQUENCE</scope>
</reference>